<sequence length="79" mass="8819">MGVAARIGESPREFTPETFDVEFERKRDASYDALKSTCQSKSLILDMPSQEAWKKIVSAIGEGQAAPILQRFVLTVKED</sequence>
<accession>A0A0C3C8N8</accession>
<organism evidence="1 2">
    <name type="scientific">Hebeloma cylindrosporum</name>
    <dbReference type="NCBI Taxonomy" id="76867"/>
    <lineage>
        <taxon>Eukaryota</taxon>
        <taxon>Fungi</taxon>
        <taxon>Dikarya</taxon>
        <taxon>Basidiomycota</taxon>
        <taxon>Agaricomycotina</taxon>
        <taxon>Agaricomycetes</taxon>
        <taxon>Agaricomycetidae</taxon>
        <taxon>Agaricales</taxon>
        <taxon>Agaricineae</taxon>
        <taxon>Hymenogastraceae</taxon>
        <taxon>Hebeloma</taxon>
    </lineage>
</organism>
<proteinExistence type="predicted"/>
<reference evidence="1 2" key="1">
    <citation type="submission" date="2014-04" db="EMBL/GenBank/DDBJ databases">
        <authorList>
            <consortium name="DOE Joint Genome Institute"/>
            <person name="Kuo A."/>
            <person name="Gay G."/>
            <person name="Dore J."/>
            <person name="Kohler A."/>
            <person name="Nagy L.G."/>
            <person name="Floudas D."/>
            <person name="Copeland A."/>
            <person name="Barry K.W."/>
            <person name="Cichocki N."/>
            <person name="Veneault-Fourrey C."/>
            <person name="LaButti K."/>
            <person name="Lindquist E.A."/>
            <person name="Lipzen A."/>
            <person name="Lundell T."/>
            <person name="Morin E."/>
            <person name="Murat C."/>
            <person name="Sun H."/>
            <person name="Tunlid A."/>
            <person name="Henrissat B."/>
            <person name="Grigoriev I.V."/>
            <person name="Hibbett D.S."/>
            <person name="Martin F."/>
            <person name="Nordberg H.P."/>
            <person name="Cantor M.N."/>
            <person name="Hua S.X."/>
        </authorList>
    </citation>
    <scope>NUCLEOTIDE SEQUENCE [LARGE SCALE GENOMIC DNA]</scope>
    <source>
        <strain evidence="2">h7</strain>
    </source>
</reference>
<reference evidence="2" key="2">
    <citation type="submission" date="2015-01" db="EMBL/GenBank/DDBJ databases">
        <title>Evolutionary Origins and Diversification of the Mycorrhizal Mutualists.</title>
        <authorList>
            <consortium name="DOE Joint Genome Institute"/>
            <consortium name="Mycorrhizal Genomics Consortium"/>
            <person name="Kohler A."/>
            <person name="Kuo A."/>
            <person name="Nagy L.G."/>
            <person name="Floudas D."/>
            <person name="Copeland A."/>
            <person name="Barry K.W."/>
            <person name="Cichocki N."/>
            <person name="Veneault-Fourrey C."/>
            <person name="LaButti K."/>
            <person name="Lindquist E.A."/>
            <person name="Lipzen A."/>
            <person name="Lundell T."/>
            <person name="Morin E."/>
            <person name="Murat C."/>
            <person name="Riley R."/>
            <person name="Ohm R."/>
            <person name="Sun H."/>
            <person name="Tunlid A."/>
            <person name="Henrissat B."/>
            <person name="Grigoriev I.V."/>
            <person name="Hibbett D.S."/>
            <person name="Martin F."/>
        </authorList>
    </citation>
    <scope>NUCLEOTIDE SEQUENCE [LARGE SCALE GENOMIC DNA]</scope>
    <source>
        <strain evidence="2">h7</strain>
    </source>
</reference>
<keyword evidence="2" id="KW-1185">Reference proteome</keyword>
<dbReference type="AlphaFoldDB" id="A0A0C3C8N8"/>
<dbReference type="HOGENOM" id="CLU_2612476_0_0_1"/>
<gene>
    <name evidence="1" type="ORF">M413DRAFT_446015</name>
</gene>
<feature type="non-terminal residue" evidence="1">
    <location>
        <position position="79"/>
    </location>
</feature>
<evidence type="ECO:0000313" key="2">
    <source>
        <dbReference type="Proteomes" id="UP000053424"/>
    </source>
</evidence>
<name>A0A0C3C8N8_HEBCY</name>
<dbReference type="EMBL" id="KN831782">
    <property type="protein sequence ID" value="KIM40584.1"/>
    <property type="molecule type" value="Genomic_DNA"/>
</dbReference>
<protein>
    <submittedName>
        <fullName evidence="1">Uncharacterized protein</fullName>
    </submittedName>
</protein>
<evidence type="ECO:0000313" key="1">
    <source>
        <dbReference type="EMBL" id="KIM40584.1"/>
    </source>
</evidence>
<dbReference type="Proteomes" id="UP000053424">
    <property type="component" value="Unassembled WGS sequence"/>
</dbReference>